<feature type="compositionally biased region" description="Low complexity" evidence="4">
    <location>
        <begin position="759"/>
        <end position="774"/>
    </location>
</feature>
<dbReference type="InterPro" id="IPR045151">
    <property type="entry name" value="DCAF8"/>
</dbReference>
<dbReference type="InterPro" id="IPR015943">
    <property type="entry name" value="WD40/YVTN_repeat-like_dom_sf"/>
</dbReference>
<feature type="region of interest" description="Disordered" evidence="4">
    <location>
        <begin position="500"/>
        <end position="618"/>
    </location>
</feature>
<dbReference type="PANTHER" id="PTHR15574:SF43">
    <property type="entry name" value="DDB1- AND CUL4-ASSOCIATED FACTOR 5"/>
    <property type="match status" value="1"/>
</dbReference>
<feature type="compositionally biased region" description="Low complexity" evidence="4">
    <location>
        <begin position="674"/>
        <end position="683"/>
    </location>
</feature>
<feature type="compositionally biased region" description="Basic residues" evidence="4">
    <location>
        <begin position="509"/>
        <end position="529"/>
    </location>
</feature>
<keyword evidence="1 3" id="KW-0853">WD repeat</keyword>
<dbReference type="PROSITE" id="PS00678">
    <property type="entry name" value="WD_REPEATS_1"/>
    <property type="match status" value="1"/>
</dbReference>
<evidence type="ECO:0000256" key="2">
    <source>
        <dbReference type="ARBA" id="ARBA00022737"/>
    </source>
</evidence>
<feature type="region of interest" description="Disordered" evidence="4">
    <location>
        <begin position="427"/>
        <end position="469"/>
    </location>
</feature>
<dbReference type="InterPro" id="IPR019775">
    <property type="entry name" value="WD40_repeat_CS"/>
</dbReference>
<evidence type="ECO:0000313" key="5">
    <source>
        <dbReference type="EMBL" id="CAD7083997.1"/>
    </source>
</evidence>
<dbReference type="AlphaFoldDB" id="A0A7R8UND5"/>
<feature type="compositionally biased region" description="Basic residues" evidence="4">
    <location>
        <begin position="549"/>
        <end position="567"/>
    </location>
</feature>
<evidence type="ECO:0000313" key="6">
    <source>
        <dbReference type="Proteomes" id="UP000594454"/>
    </source>
</evidence>
<dbReference type="PANTHER" id="PTHR15574">
    <property type="entry name" value="WD REPEAT DOMAIN-CONTAINING FAMILY"/>
    <property type="match status" value="1"/>
</dbReference>
<dbReference type="EMBL" id="LR899011">
    <property type="protein sequence ID" value="CAD7083997.1"/>
    <property type="molecule type" value="Genomic_DNA"/>
</dbReference>
<dbReference type="FunCoup" id="A0A7R8UND5">
    <property type="interactions" value="2"/>
</dbReference>
<feature type="region of interest" description="Disordered" evidence="4">
    <location>
        <begin position="631"/>
        <end position="778"/>
    </location>
</feature>
<evidence type="ECO:0000256" key="3">
    <source>
        <dbReference type="PROSITE-ProRule" id="PRU00221"/>
    </source>
</evidence>
<accession>A0A7R8UND5</accession>
<dbReference type="Pfam" id="PF00400">
    <property type="entry name" value="WD40"/>
    <property type="match status" value="4"/>
</dbReference>
<dbReference type="InParanoid" id="A0A7R8UND5"/>
<dbReference type="Gene3D" id="2.130.10.10">
    <property type="entry name" value="YVTN repeat-like/Quinoprotein amine dehydrogenase"/>
    <property type="match status" value="2"/>
</dbReference>
<dbReference type="PROSITE" id="PS50294">
    <property type="entry name" value="WD_REPEATS_REGION"/>
    <property type="match status" value="2"/>
</dbReference>
<feature type="compositionally biased region" description="Low complexity" evidence="4">
    <location>
        <begin position="723"/>
        <end position="735"/>
    </location>
</feature>
<organism evidence="5 6">
    <name type="scientific">Hermetia illucens</name>
    <name type="common">Black soldier fly</name>
    <dbReference type="NCBI Taxonomy" id="343691"/>
    <lineage>
        <taxon>Eukaryota</taxon>
        <taxon>Metazoa</taxon>
        <taxon>Ecdysozoa</taxon>
        <taxon>Arthropoda</taxon>
        <taxon>Hexapoda</taxon>
        <taxon>Insecta</taxon>
        <taxon>Pterygota</taxon>
        <taxon>Neoptera</taxon>
        <taxon>Endopterygota</taxon>
        <taxon>Diptera</taxon>
        <taxon>Brachycera</taxon>
        <taxon>Stratiomyomorpha</taxon>
        <taxon>Stratiomyidae</taxon>
        <taxon>Hermetiinae</taxon>
        <taxon>Hermetia</taxon>
    </lineage>
</organism>
<evidence type="ECO:0000256" key="4">
    <source>
        <dbReference type="SAM" id="MobiDB-lite"/>
    </source>
</evidence>
<dbReference type="InterPro" id="IPR001680">
    <property type="entry name" value="WD40_rpt"/>
</dbReference>
<dbReference type="SUPFAM" id="SSF50978">
    <property type="entry name" value="WD40 repeat-like"/>
    <property type="match status" value="1"/>
</dbReference>
<dbReference type="SMART" id="SM00320">
    <property type="entry name" value="WD40"/>
    <property type="match status" value="6"/>
</dbReference>
<dbReference type="InterPro" id="IPR036322">
    <property type="entry name" value="WD40_repeat_dom_sf"/>
</dbReference>
<gene>
    <name evidence="5" type="ORF">HERILL_LOCUS6916</name>
</gene>
<name>A0A7R8UND5_HERIL</name>
<feature type="region of interest" description="Disordered" evidence="4">
    <location>
        <begin position="822"/>
        <end position="858"/>
    </location>
</feature>
<feature type="compositionally biased region" description="Low complexity" evidence="4">
    <location>
        <begin position="592"/>
        <end position="614"/>
    </location>
</feature>
<dbReference type="Proteomes" id="UP000594454">
    <property type="component" value="Chromosome 3"/>
</dbReference>
<dbReference type="GO" id="GO:0005737">
    <property type="term" value="C:cytoplasm"/>
    <property type="evidence" value="ECO:0007669"/>
    <property type="project" value="TreeGrafter"/>
</dbReference>
<dbReference type="GO" id="GO:0045717">
    <property type="term" value="P:negative regulation of fatty acid biosynthetic process"/>
    <property type="evidence" value="ECO:0007669"/>
    <property type="project" value="TreeGrafter"/>
</dbReference>
<feature type="repeat" description="WD" evidence="3">
    <location>
        <begin position="93"/>
        <end position="134"/>
    </location>
</feature>
<feature type="repeat" description="WD" evidence="3">
    <location>
        <begin position="46"/>
        <end position="87"/>
    </location>
</feature>
<dbReference type="GO" id="GO:0080008">
    <property type="term" value="C:Cul4-RING E3 ubiquitin ligase complex"/>
    <property type="evidence" value="ECO:0007669"/>
    <property type="project" value="TreeGrafter"/>
</dbReference>
<evidence type="ECO:0000256" key="1">
    <source>
        <dbReference type="ARBA" id="ARBA00022574"/>
    </source>
</evidence>
<reference evidence="5 6" key="1">
    <citation type="submission" date="2020-11" db="EMBL/GenBank/DDBJ databases">
        <authorList>
            <person name="Wallbank WR R."/>
            <person name="Pardo Diaz C."/>
            <person name="Kozak K."/>
            <person name="Martin S."/>
            <person name="Jiggins C."/>
            <person name="Moest M."/>
            <person name="Warren A I."/>
            <person name="Generalovic N T."/>
            <person name="Byers J.R.P. K."/>
            <person name="Montejo-Kovacevich G."/>
            <person name="Yen C E."/>
        </authorList>
    </citation>
    <scope>NUCLEOTIDE SEQUENCE [LARGE SCALE GENOMIC DNA]</scope>
</reference>
<proteinExistence type="predicted"/>
<dbReference type="PROSITE" id="PS50082">
    <property type="entry name" value="WD_REPEATS_2"/>
    <property type="match status" value="3"/>
</dbReference>
<dbReference type="OrthoDB" id="5573735at2759"/>
<feature type="compositionally biased region" description="Polar residues" evidence="4">
    <location>
        <begin position="438"/>
        <end position="451"/>
    </location>
</feature>
<protein>
    <recommendedName>
        <fullName evidence="7">DDB1- and CUL4-associated factor 5</fullName>
    </recommendedName>
</protein>
<keyword evidence="6" id="KW-1185">Reference proteome</keyword>
<keyword evidence="2" id="KW-0677">Repeat</keyword>
<feature type="repeat" description="WD" evidence="3">
    <location>
        <begin position="322"/>
        <end position="354"/>
    </location>
</feature>
<sequence length="888" mass="99780">MMSASRGPNLVPQLFQRQSDSNINKFRSNLFRERFRIARNLYKYDLVSHYGCVNAIEFSNGGEFLISGGDDKRVLLWNIEKAIAKKSQPVAMEKEHQSNIFCLSFNNNNSKIFSGGNDDVVIVHDVATGSVSDVFLHAKPVYGLSVDSTNDNILATAGEDGHVLLFDQRSSAVMMSLGKYRGPFHAVQFHPQDGNFLVTANSKKGAAFWDIRKPQNPLIQYGGEENPQSCMSIRFNTHGSQVLVLRRRLPPILYNTFSQEPICQFYHPDYYNSCTMKSCCFAGEDDEFVLSGSDDFNLYVWRVGDVHPDITNQWIEQTQMVLYGHRSIVNQVRYNPQKCLLASSGVEKIVKLWSPFEQKDWAGNLTEEATGPENPREVFTHDAYYSLIHLNWNDMTHDYSNQNTREDPRMMAFFDSLIQQEIEGWNSNNSSETDEWSNRSSENSTRQSSTESSDEVNYFVNTRDRHRRGLKLNTMKPQRNKYANRIAYLIATKRNTLRRLALKGASQSNRRRQSTLKGTKRKAHSHRSVPRTTRSGTGLKRMGRFTLPTRHKAQHSHFRSARRKSSRNNRSLDRFESSSDDDVSPARDEDGMANANSNGGTSSSSAIAVPSTSTGITSNGKDIIYCLRQQQVDSDDDNTPVNSDNEPERPSLQSRDGPKTPINGFHGNNKPAIANTAATNHTNVETPPRNHVSSDVDEDRYSNSPNVRRRHHTNTIADYDVYSSHSNSRLSNSSCLDRDDSSTDESLNCYMKKRKIVPNNNNNNSKNNNSGANGTRSQDNATTAAIGLDINEVKTPNNSSNCKITASFNYTPDSGISNNAAGCSSSGSVASQTTNSNNNHSSSNINHNNNNNSLSTNNDKFSLKLFHQKVARVRRNYRNKFGDDSESD</sequence>
<evidence type="ECO:0008006" key="7">
    <source>
        <dbReference type="Google" id="ProtNLM"/>
    </source>
</evidence>